<accession>A0ACB8QC93</accession>
<sequence>MIPGAIRRVSLVTGAARGIGRGIALRLAADGHDVALADLPGSPLPGVAQEIQSLGRRTHVVYSDVSNENQVKGMVNSVVDELGGLDIMVANAGIFIHRNILQTSLEDFEKTMSVNLRGVFLCYKYAGARMVQQGRGGRIIGAASVVSKLGDKGGVRSMTQAAAMDLARYGITVNAYAPGIIDTAMCLCTPVGRIGTPEDIAHLVSYMASEKSGFMTGQTVSCNGGTWCD</sequence>
<reference evidence="1" key="2">
    <citation type="journal article" date="2022" name="New Phytol.">
        <title>Evolutionary transition to the ectomycorrhizal habit in the genomes of a hyperdiverse lineage of mushroom-forming fungi.</title>
        <authorList>
            <person name="Looney B."/>
            <person name="Miyauchi S."/>
            <person name="Morin E."/>
            <person name="Drula E."/>
            <person name="Courty P.E."/>
            <person name="Kohler A."/>
            <person name="Kuo A."/>
            <person name="LaButti K."/>
            <person name="Pangilinan J."/>
            <person name="Lipzen A."/>
            <person name="Riley R."/>
            <person name="Andreopoulos W."/>
            <person name="He G."/>
            <person name="Johnson J."/>
            <person name="Nolan M."/>
            <person name="Tritt A."/>
            <person name="Barry K.W."/>
            <person name="Grigoriev I.V."/>
            <person name="Nagy L.G."/>
            <person name="Hibbett D."/>
            <person name="Henrissat B."/>
            <person name="Matheny P.B."/>
            <person name="Labbe J."/>
            <person name="Martin F.M."/>
        </authorList>
    </citation>
    <scope>NUCLEOTIDE SEQUENCE</scope>
    <source>
        <strain evidence="1">EC-137</strain>
    </source>
</reference>
<organism evidence="1 2">
    <name type="scientific">Vararia minispora EC-137</name>
    <dbReference type="NCBI Taxonomy" id="1314806"/>
    <lineage>
        <taxon>Eukaryota</taxon>
        <taxon>Fungi</taxon>
        <taxon>Dikarya</taxon>
        <taxon>Basidiomycota</taxon>
        <taxon>Agaricomycotina</taxon>
        <taxon>Agaricomycetes</taxon>
        <taxon>Russulales</taxon>
        <taxon>Lachnocladiaceae</taxon>
        <taxon>Vararia</taxon>
    </lineage>
</organism>
<gene>
    <name evidence="1" type="ORF">K488DRAFT_80283</name>
</gene>
<reference evidence="1" key="1">
    <citation type="submission" date="2021-02" db="EMBL/GenBank/DDBJ databases">
        <authorList>
            <consortium name="DOE Joint Genome Institute"/>
            <person name="Ahrendt S."/>
            <person name="Looney B.P."/>
            <person name="Miyauchi S."/>
            <person name="Morin E."/>
            <person name="Drula E."/>
            <person name="Courty P.E."/>
            <person name="Chicoki N."/>
            <person name="Fauchery L."/>
            <person name="Kohler A."/>
            <person name="Kuo A."/>
            <person name="Labutti K."/>
            <person name="Pangilinan J."/>
            <person name="Lipzen A."/>
            <person name="Riley R."/>
            <person name="Andreopoulos W."/>
            <person name="He G."/>
            <person name="Johnson J."/>
            <person name="Barry K.W."/>
            <person name="Grigoriev I.V."/>
            <person name="Nagy L."/>
            <person name="Hibbett D."/>
            <person name="Henrissat B."/>
            <person name="Matheny P.B."/>
            <person name="Labbe J."/>
            <person name="Martin F."/>
        </authorList>
    </citation>
    <scope>NUCLEOTIDE SEQUENCE</scope>
    <source>
        <strain evidence="1">EC-137</strain>
    </source>
</reference>
<comment type="caution">
    <text evidence="1">The sequence shown here is derived from an EMBL/GenBank/DDBJ whole genome shotgun (WGS) entry which is preliminary data.</text>
</comment>
<dbReference type="Proteomes" id="UP000814128">
    <property type="component" value="Unassembled WGS sequence"/>
</dbReference>
<keyword evidence="2" id="KW-1185">Reference proteome</keyword>
<evidence type="ECO:0000313" key="2">
    <source>
        <dbReference type="Proteomes" id="UP000814128"/>
    </source>
</evidence>
<proteinExistence type="predicted"/>
<protein>
    <submittedName>
        <fullName evidence="1">Uncharacterized protein</fullName>
    </submittedName>
</protein>
<name>A0ACB8QC93_9AGAM</name>
<dbReference type="EMBL" id="MU273689">
    <property type="protein sequence ID" value="KAI0029238.1"/>
    <property type="molecule type" value="Genomic_DNA"/>
</dbReference>
<evidence type="ECO:0000313" key="1">
    <source>
        <dbReference type="EMBL" id="KAI0029238.1"/>
    </source>
</evidence>